<protein>
    <submittedName>
        <fullName evidence="9">Archaeosortase/exosortase family protein</fullName>
    </submittedName>
</protein>
<feature type="transmembrane region" description="Helical" evidence="8">
    <location>
        <begin position="194"/>
        <end position="213"/>
    </location>
</feature>
<dbReference type="InterPro" id="IPR026392">
    <property type="entry name" value="Exo/Archaeosortase_dom"/>
</dbReference>
<feature type="transmembrane region" description="Helical" evidence="8">
    <location>
        <begin position="168"/>
        <end position="187"/>
    </location>
</feature>
<evidence type="ECO:0000256" key="5">
    <source>
        <dbReference type="ARBA" id="ARBA00022801"/>
    </source>
</evidence>
<comment type="subcellular location">
    <subcellularLocation>
        <location evidence="1">Cell membrane</location>
        <topology evidence="1">Multi-pass membrane protein</topology>
    </subcellularLocation>
</comment>
<dbReference type="EMBL" id="JAQNDM010000002">
    <property type="protein sequence ID" value="MDC0712899.1"/>
    <property type="molecule type" value="Genomic_DNA"/>
</dbReference>
<evidence type="ECO:0000256" key="8">
    <source>
        <dbReference type="SAM" id="Phobius"/>
    </source>
</evidence>
<keyword evidence="6 8" id="KW-1133">Transmembrane helix</keyword>
<comment type="caution">
    <text evidence="9">The sequence shown here is derived from an EMBL/GenBank/DDBJ whole genome shotgun (WGS) entry which is preliminary data.</text>
</comment>
<feature type="transmembrane region" description="Helical" evidence="8">
    <location>
        <begin position="33"/>
        <end position="50"/>
    </location>
</feature>
<evidence type="ECO:0000313" key="10">
    <source>
        <dbReference type="Proteomes" id="UP001221838"/>
    </source>
</evidence>
<evidence type="ECO:0000313" key="9">
    <source>
        <dbReference type="EMBL" id="MDC0712899.1"/>
    </source>
</evidence>
<keyword evidence="2" id="KW-1003">Cell membrane</keyword>
<proteinExistence type="predicted"/>
<keyword evidence="4 8" id="KW-0812">Transmembrane</keyword>
<name>A0ABT5DIH9_9BACT</name>
<dbReference type="RefSeq" id="WP_272143045.1">
    <property type="nucleotide sequence ID" value="NZ_JAQNDM010000002.1"/>
</dbReference>
<feature type="transmembrane region" description="Helical" evidence="8">
    <location>
        <begin position="104"/>
        <end position="123"/>
    </location>
</feature>
<keyword evidence="10" id="KW-1185">Reference proteome</keyword>
<dbReference type="NCBIfam" id="TIGR04178">
    <property type="entry name" value="exo_archaeo"/>
    <property type="match status" value="1"/>
</dbReference>
<reference evidence="9 10" key="1">
    <citation type="submission" date="2022-11" db="EMBL/GenBank/DDBJ databases">
        <title>Minimal conservation of predation-associated metabolite biosynthetic gene clusters underscores biosynthetic potential of Myxococcota including descriptions for ten novel species: Archangium lansinium sp. nov., Myxococcus landrumus sp. nov., Nannocystis bai.</title>
        <authorList>
            <person name="Ahearne A."/>
            <person name="Stevens C."/>
            <person name="Dowd S."/>
        </authorList>
    </citation>
    <scope>NUCLEOTIDE SEQUENCE [LARGE SCALE GENOMIC DNA]</scope>
    <source>
        <strain evidence="9 10">NCWAL01</strain>
    </source>
</reference>
<evidence type="ECO:0000256" key="4">
    <source>
        <dbReference type="ARBA" id="ARBA00022692"/>
    </source>
</evidence>
<evidence type="ECO:0000256" key="2">
    <source>
        <dbReference type="ARBA" id="ARBA00022475"/>
    </source>
</evidence>
<sequence>MGRSFLILGLQVLAGWSSWVWYAQRMRDGSDEPWGLLALLAMGLVLPRGARHPLEQRDLVRLAAVNTALVLTSPWMPPLLRAAGCVLSVTALVSRMTTGRGFHLGTWLLALLSLPVLSSVQFYLGYPLRLLAATLAAPLLNLLGVPAAREGLSLRIGSQAILVDAPCSGARMLWVGLFLAVTLACLLRLGPGRTLWACGLAVGAILLGNALRVCALTLVEGGHLAGPPWLHDGVGVTSFIPVCLSIAAICLWQRACQQTREARA</sequence>
<gene>
    <name evidence="9" type="ORF">POL68_30840</name>
</gene>
<evidence type="ECO:0000256" key="1">
    <source>
        <dbReference type="ARBA" id="ARBA00004651"/>
    </source>
</evidence>
<evidence type="ECO:0000256" key="3">
    <source>
        <dbReference type="ARBA" id="ARBA00022670"/>
    </source>
</evidence>
<evidence type="ECO:0000256" key="6">
    <source>
        <dbReference type="ARBA" id="ARBA00022989"/>
    </source>
</evidence>
<feature type="transmembrane region" description="Helical" evidence="8">
    <location>
        <begin position="62"/>
        <end position="84"/>
    </location>
</feature>
<accession>A0ABT5DIH9</accession>
<keyword evidence="3" id="KW-0645">Protease</keyword>
<feature type="transmembrane region" description="Helical" evidence="8">
    <location>
        <begin position="233"/>
        <end position="252"/>
    </location>
</feature>
<dbReference type="Proteomes" id="UP001221838">
    <property type="component" value="Unassembled WGS sequence"/>
</dbReference>
<evidence type="ECO:0000256" key="7">
    <source>
        <dbReference type="ARBA" id="ARBA00023136"/>
    </source>
</evidence>
<dbReference type="InterPro" id="IPR019127">
    <property type="entry name" value="Exosortase"/>
</dbReference>
<organism evidence="9 10">
    <name type="scientific">Stigmatella ashevillensis</name>
    <dbReference type="NCBI Taxonomy" id="2995309"/>
    <lineage>
        <taxon>Bacteria</taxon>
        <taxon>Pseudomonadati</taxon>
        <taxon>Myxococcota</taxon>
        <taxon>Myxococcia</taxon>
        <taxon>Myxococcales</taxon>
        <taxon>Cystobacterineae</taxon>
        <taxon>Archangiaceae</taxon>
        <taxon>Stigmatella</taxon>
    </lineage>
</organism>
<keyword evidence="7 8" id="KW-0472">Membrane</keyword>
<keyword evidence="5" id="KW-0378">Hydrolase</keyword>
<dbReference type="Pfam" id="PF09721">
    <property type="entry name" value="Exosortase_EpsH"/>
    <property type="match status" value="1"/>
</dbReference>
<feature type="transmembrane region" description="Helical" evidence="8">
    <location>
        <begin position="130"/>
        <end position="148"/>
    </location>
</feature>